<proteinExistence type="predicted"/>
<organism evidence="2 3">
    <name type="scientific">Aphanomyces euteiches</name>
    <dbReference type="NCBI Taxonomy" id="100861"/>
    <lineage>
        <taxon>Eukaryota</taxon>
        <taxon>Sar</taxon>
        <taxon>Stramenopiles</taxon>
        <taxon>Oomycota</taxon>
        <taxon>Saprolegniomycetes</taxon>
        <taxon>Saprolegniales</taxon>
        <taxon>Verrucalvaceae</taxon>
        <taxon>Aphanomyces</taxon>
    </lineage>
</organism>
<keyword evidence="1" id="KW-0812">Transmembrane</keyword>
<feature type="transmembrane region" description="Helical" evidence="1">
    <location>
        <begin position="115"/>
        <end position="135"/>
    </location>
</feature>
<keyword evidence="3" id="KW-1185">Reference proteome</keyword>
<comment type="caution">
    <text evidence="2">The sequence shown here is derived from an EMBL/GenBank/DDBJ whole genome shotgun (WGS) entry which is preliminary data.</text>
</comment>
<sequence length="191" mass="19826">MDLKNRVPCWPLLASLAVLEAAVVVAVAVEAAALLVAVIAVNLAAAALLVAVIAVNLAAAALLVAVIAVNLAAVVVIAVVIAVNLAAVVADAVGFRSAVLVVQSFQKVACLHTVLPVHLVALLALQLVLFSKTMVRMLRMLRMKATTSVVDGATGASNVNVKVAFLQLLLWMRDWLNLDAVTLSVLLRCSP</sequence>
<evidence type="ECO:0000313" key="3">
    <source>
        <dbReference type="Proteomes" id="UP000481153"/>
    </source>
</evidence>
<dbReference type="EMBL" id="VJMJ01000323">
    <property type="protein sequence ID" value="KAF0722798.1"/>
    <property type="molecule type" value="Genomic_DNA"/>
</dbReference>
<evidence type="ECO:0000256" key="1">
    <source>
        <dbReference type="SAM" id="Phobius"/>
    </source>
</evidence>
<gene>
    <name evidence="2" type="ORF">Ae201684_018150</name>
</gene>
<dbReference type="AlphaFoldDB" id="A0A6G0W7M0"/>
<reference evidence="2 3" key="1">
    <citation type="submission" date="2019-07" db="EMBL/GenBank/DDBJ databases">
        <title>Genomics analysis of Aphanomyces spp. identifies a new class of oomycete effector associated with host adaptation.</title>
        <authorList>
            <person name="Gaulin E."/>
        </authorList>
    </citation>
    <scope>NUCLEOTIDE SEQUENCE [LARGE SCALE GENOMIC DNA]</scope>
    <source>
        <strain evidence="2 3">ATCC 201684</strain>
    </source>
</reference>
<keyword evidence="1" id="KW-0472">Membrane</keyword>
<feature type="transmembrane region" description="Helical" evidence="1">
    <location>
        <begin position="62"/>
        <end position="95"/>
    </location>
</feature>
<accession>A0A6G0W7M0</accession>
<name>A0A6G0W7M0_9STRA</name>
<evidence type="ECO:0000313" key="2">
    <source>
        <dbReference type="EMBL" id="KAF0722798.1"/>
    </source>
</evidence>
<dbReference type="Proteomes" id="UP000481153">
    <property type="component" value="Unassembled WGS sequence"/>
</dbReference>
<protein>
    <submittedName>
        <fullName evidence="2">Uncharacterized protein</fullName>
    </submittedName>
</protein>
<feature type="transmembrane region" description="Helical" evidence="1">
    <location>
        <begin position="31"/>
        <end position="55"/>
    </location>
</feature>
<keyword evidence="1" id="KW-1133">Transmembrane helix</keyword>